<dbReference type="EMBL" id="FNKJ01000003">
    <property type="protein sequence ID" value="SDR00749.1"/>
    <property type="molecule type" value="Genomic_DNA"/>
</dbReference>
<dbReference type="InterPro" id="IPR017029">
    <property type="entry name" value="Phage_head_put"/>
</dbReference>
<proteinExistence type="predicted"/>
<gene>
    <name evidence="1" type="ORF">SAMN04490195_2724</name>
</gene>
<name>A0A1H1FJ32_9PSED</name>
<evidence type="ECO:0000313" key="1">
    <source>
        <dbReference type="EMBL" id="SDR00749.1"/>
    </source>
</evidence>
<accession>A0A1H1FJ32</accession>
<protein>
    <submittedName>
        <fullName evidence="1">Phage Mu protein F like protein</fullName>
    </submittedName>
</protein>
<dbReference type="Proteomes" id="UP000199570">
    <property type="component" value="Unassembled WGS sequence"/>
</dbReference>
<evidence type="ECO:0000313" key="2">
    <source>
        <dbReference type="Proteomes" id="UP000199570"/>
    </source>
</evidence>
<keyword evidence="2" id="KW-1185">Reference proteome</keyword>
<dbReference type="RefSeq" id="WP_090322369.1">
    <property type="nucleotide sequence ID" value="NZ_FNKJ01000003.1"/>
</dbReference>
<dbReference type="OrthoDB" id="8614104at2"/>
<dbReference type="AlphaFoldDB" id="A0A1H1FJ32"/>
<sequence>MPTVNQVLEDEQIAHSVSLEKYKVGVVRRIIALLNRSDADLSAALAAALERLPAESFTVERLELLLDQVRLINTQAYAQVATELQKDLKELAGYEVSWQQALFETVLPDPVLVRFPMASVSAEQAYAAAMSRPFQGRLLRNWATEIAADRMVKVRNAIRTGYLEGKTTDQIIRSIRGTRASGYADGFLERPRKDLAAVVRTAVSHTAATARDEFNKANDEILKAERWVSTLDNKTSPMCRIRDQLQYTVNTHKPIGHKVPWLQGPGKIHWCCRSTSAPVTKSWKELGMNIDEMTPAQRASMDGQVPANTTYSEWLNRQSDARKIEVLGPARYQLLKDGKLELEDFYTPTGEWMTLDQMRARDAAAFAKIAA</sequence>
<organism evidence="1 2">
    <name type="scientific">Pseudomonas moorei</name>
    <dbReference type="NCBI Taxonomy" id="395599"/>
    <lineage>
        <taxon>Bacteria</taxon>
        <taxon>Pseudomonadati</taxon>
        <taxon>Pseudomonadota</taxon>
        <taxon>Gammaproteobacteria</taxon>
        <taxon>Pseudomonadales</taxon>
        <taxon>Pseudomonadaceae</taxon>
        <taxon>Pseudomonas</taxon>
    </lineage>
</organism>
<dbReference type="PIRSF" id="PIRSF034565">
    <property type="entry name" value="UCP034565"/>
    <property type="match status" value="1"/>
</dbReference>
<reference evidence="2" key="1">
    <citation type="submission" date="2016-10" db="EMBL/GenBank/DDBJ databases">
        <authorList>
            <person name="Varghese N."/>
            <person name="Submissions S."/>
        </authorList>
    </citation>
    <scope>NUCLEOTIDE SEQUENCE [LARGE SCALE GENOMIC DNA]</scope>
    <source>
        <strain evidence="2">BS3775</strain>
    </source>
</reference>